<dbReference type="GO" id="GO:0015149">
    <property type="term" value="F:hexose transmembrane transporter activity"/>
    <property type="evidence" value="ECO:0007669"/>
    <property type="project" value="TreeGrafter"/>
</dbReference>
<dbReference type="PANTHER" id="PTHR23503">
    <property type="entry name" value="SOLUTE CARRIER FAMILY 2"/>
    <property type="match status" value="1"/>
</dbReference>
<evidence type="ECO:0000313" key="8">
    <source>
        <dbReference type="EMBL" id="KAG7384363.1"/>
    </source>
</evidence>
<evidence type="ECO:0000313" key="9">
    <source>
        <dbReference type="Proteomes" id="UP000694044"/>
    </source>
</evidence>
<sequence length="189" mass="20193">MEILSPSSNSVNDFVRVLTPKAVSMIPAAPDAHTSVRPPWVLYANVLVSLLQPLQYGWSTSQLNLTTFNNEDDCNTTPVASGTCLMFPGHIKKQWTIAVRAWIFGGMLVLDRVSNKFGRTRIMTANCLFMIGGAVVQASASSMWVFIGGRGISGVASGDATAVIPGFISDISPPNLRNSLGNIAGSQSY</sequence>
<evidence type="ECO:0000256" key="3">
    <source>
        <dbReference type="ARBA" id="ARBA00022692"/>
    </source>
</evidence>
<evidence type="ECO:0000256" key="5">
    <source>
        <dbReference type="ARBA" id="ARBA00023136"/>
    </source>
</evidence>
<dbReference type="Pfam" id="PF00083">
    <property type="entry name" value="Sugar_tr"/>
    <property type="match status" value="1"/>
</dbReference>
<evidence type="ECO:0000256" key="4">
    <source>
        <dbReference type="ARBA" id="ARBA00022989"/>
    </source>
</evidence>
<dbReference type="InterPro" id="IPR045263">
    <property type="entry name" value="GLUT"/>
</dbReference>
<accession>A0A8T1VWN0</accession>
<dbReference type="InterPro" id="IPR020846">
    <property type="entry name" value="MFS_dom"/>
</dbReference>
<keyword evidence="4 6" id="KW-1133">Transmembrane helix</keyword>
<reference evidence="8" key="1">
    <citation type="submission" date="2021-02" db="EMBL/GenBank/DDBJ databases">
        <authorList>
            <person name="Palmer J.M."/>
        </authorList>
    </citation>
    <scope>NUCLEOTIDE SEQUENCE</scope>
    <source>
        <strain evidence="8">SCRP734</strain>
    </source>
</reference>
<dbReference type="GO" id="GO:0016020">
    <property type="term" value="C:membrane"/>
    <property type="evidence" value="ECO:0007669"/>
    <property type="project" value="UniProtKB-SubCell"/>
</dbReference>
<evidence type="ECO:0000256" key="1">
    <source>
        <dbReference type="ARBA" id="ARBA00004141"/>
    </source>
</evidence>
<comment type="subcellular location">
    <subcellularLocation>
        <location evidence="1">Membrane</location>
        <topology evidence="1">Multi-pass membrane protein</topology>
    </subcellularLocation>
</comment>
<gene>
    <name evidence="8" type="ORF">PHYPSEUDO_002770</name>
</gene>
<dbReference type="PANTHER" id="PTHR23503:SF8">
    <property type="entry name" value="FACILITATED GLUCOSE TRANSPORTER PROTEIN 1"/>
    <property type="match status" value="1"/>
</dbReference>
<keyword evidence="5 6" id="KW-0472">Membrane</keyword>
<name>A0A8T1VWN0_9STRA</name>
<dbReference type="AlphaFoldDB" id="A0A8T1VWN0"/>
<keyword evidence="3 6" id="KW-0812">Transmembrane</keyword>
<keyword evidence="9" id="KW-1185">Reference proteome</keyword>
<feature type="domain" description="Major facilitator superfamily (MFS) profile" evidence="7">
    <location>
        <begin position="41"/>
        <end position="189"/>
    </location>
</feature>
<dbReference type="Proteomes" id="UP000694044">
    <property type="component" value="Unassembled WGS sequence"/>
</dbReference>
<proteinExistence type="predicted"/>
<evidence type="ECO:0000256" key="2">
    <source>
        <dbReference type="ARBA" id="ARBA00022448"/>
    </source>
</evidence>
<comment type="caution">
    <text evidence="8">The sequence shown here is derived from an EMBL/GenBank/DDBJ whole genome shotgun (WGS) entry which is preliminary data.</text>
</comment>
<dbReference type="EMBL" id="JAGDFM010000150">
    <property type="protein sequence ID" value="KAG7384363.1"/>
    <property type="molecule type" value="Genomic_DNA"/>
</dbReference>
<dbReference type="InterPro" id="IPR005828">
    <property type="entry name" value="MFS_sugar_transport-like"/>
</dbReference>
<evidence type="ECO:0000256" key="6">
    <source>
        <dbReference type="SAM" id="Phobius"/>
    </source>
</evidence>
<feature type="transmembrane region" description="Helical" evidence="6">
    <location>
        <begin position="125"/>
        <end position="147"/>
    </location>
</feature>
<evidence type="ECO:0000259" key="7">
    <source>
        <dbReference type="PROSITE" id="PS50850"/>
    </source>
</evidence>
<dbReference type="OrthoDB" id="4540492at2759"/>
<keyword evidence="2" id="KW-0813">Transport</keyword>
<protein>
    <recommendedName>
        <fullName evidence="7">Major facilitator superfamily (MFS) profile domain-containing protein</fullName>
    </recommendedName>
</protein>
<organism evidence="8 9">
    <name type="scientific">Phytophthora pseudosyringae</name>
    <dbReference type="NCBI Taxonomy" id="221518"/>
    <lineage>
        <taxon>Eukaryota</taxon>
        <taxon>Sar</taxon>
        <taxon>Stramenopiles</taxon>
        <taxon>Oomycota</taxon>
        <taxon>Peronosporomycetes</taxon>
        <taxon>Peronosporales</taxon>
        <taxon>Peronosporaceae</taxon>
        <taxon>Phytophthora</taxon>
    </lineage>
</organism>
<dbReference type="PROSITE" id="PS50850">
    <property type="entry name" value="MFS"/>
    <property type="match status" value="1"/>
</dbReference>